<keyword evidence="3" id="KW-1185">Reference proteome</keyword>
<dbReference type="InterPro" id="IPR052538">
    <property type="entry name" value="Flavonoid_dioxygenase-like"/>
</dbReference>
<dbReference type="Pfam" id="PF07883">
    <property type="entry name" value="Cupin_2"/>
    <property type="match status" value="1"/>
</dbReference>
<accession>A0A927GSS8</accession>
<dbReference type="PANTHER" id="PTHR43346">
    <property type="entry name" value="LIGAND BINDING DOMAIN PROTEIN, PUTATIVE (AFU_ORTHOLOGUE AFUA_6G14370)-RELATED"/>
    <property type="match status" value="1"/>
</dbReference>
<name>A0A927GSS8_9BACL</name>
<feature type="domain" description="Cupin type-1" evidence="1">
    <location>
        <begin position="27"/>
        <end position="135"/>
    </location>
</feature>
<protein>
    <submittedName>
        <fullName evidence="2">Cupin domain-containing protein</fullName>
    </submittedName>
</protein>
<dbReference type="SUPFAM" id="SSF51182">
    <property type="entry name" value="RmlC-like cupins"/>
    <property type="match status" value="1"/>
</dbReference>
<dbReference type="EMBL" id="JACXIZ010000032">
    <property type="protein sequence ID" value="MBD2847079.1"/>
    <property type="molecule type" value="Genomic_DNA"/>
</dbReference>
<sequence length="140" mass="15626">MMRNTEVRQERELPWVDFAEHRQVGYQELLPAAKADALRVAVSSILRERIEPGGAVLPHYHDVAEVIHITRGEVRLLMDGRWREFGAGDTFLVPAGAVHAVANRGANASEQISIFLPVSEMREPNAFFATHQVAEGRDEA</sequence>
<evidence type="ECO:0000313" key="2">
    <source>
        <dbReference type="EMBL" id="MBD2847079.1"/>
    </source>
</evidence>
<dbReference type="Proteomes" id="UP000621560">
    <property type="component" value="Unassembled WGS sequence"/>
</dbReference>
<dbReference type="AlphaFoldDB" id="A0A927GSS8"/>
<dbReference type="InterPro" id="IPR011051">
    <property type="entry name" value="RmlC_Cupin_sf"/>
</dbReference>
<dbReference type="InterPro" id="IPR006045">
    <property type="entry name" value="Cupin_1"/>
</dbReference>
<comment type="caution">
    <text evidence="2">The sequence shown here is derived from an EMBL/GenBank/DDBJ whole genome shotgun (WGS) entry which is preliminary data.</text>
</comment>
<reference evidence="2" key="1">
    <citation type="submission" date="2020-09" db="EMBL/GenBank/DDBJ databases">
        <title>A novel bacterium of genus Paenibacillus, isolated from South China Sea.</title>
        <authorList>
            <person name="Huang H."/>
            <person name="Mo K."/>
            <person name="Hu Y."/>
        </authorList>
    </citation>
    <scope>NUCLEOTIDE SEQUENCE</scope>
    <source>
        <strain evidence="2">IB182496</strain>
    </source>
</reference>
<dbReference type="RefSeq" id="WP_190920063.1">
    <property type="nucleotide sequence ID" value="NZ_JACXIZ010000032.1"/>
</dbReference>
<dbReference type="Gene3D" id="2.60.120.10">
    <property type="entry name" value="Jelly Rolls"/>
    <property type="match status" value="1"/>
</dbReference>
<dbReference type="InterPro" id="IPR013096">
    <property type="entry name" value="Cupin_2"/>
</dbReference>
<organism evidence="2 3">
    <name type="scientific">Paenibacillus sabuli</name>
    <dbReference type="NCBI Taxonomy" id="2772509"/>
    <lineage>
        <taxon>Bacteria</taxon>
        <taxon>Bacillati</taxon>
        <taxon>Bacillota</taxon>
        <taxon>Bacilli</taxon>
        <taxon>Bacillales</taxon>
        <taxon>Paenibacillaceae</taxon>
        <taxon>Paenibacillus</taxon>
    </lineage>
</organism>
<proteinExistence type="predicted"/>
<evidence type="ECO:0000259" key="1">
    <source>
        <dbReference type="SMART" id="SM00835"/>
    </source>
</evidence>
<dbReference type="SMART" id="SM00835">
    <property type="entry name" value="Cupin_1"/>
    <property type="match status" value="1"/>
</dbReference>
<gene>
    <name evidence="2" type="ORF">IDH44_17920</name>
</gene>
<dbReference type="InterPro" id="IPR014710">
    <property type="entry name" value="RmlC-like_jellyroll"/>
</dbReference>
<evidence type="ECO:0000313" key="3">
    <source>
        <dbReference type="Proteomes" id="UP000621560"/>
    </source>
</evidence>
<dbReference type="PANTHER" id="PTHR43346:SF1">
    <property type="entry name" value="QUERCETIN 2,3-DIOXYGENASE-RELATED"/>
    <property type="match status" value="1"/>
</dbReference>